<accession>A0A0U1LT15</accession>
<keyword evidence="3" id="KW-1133">Transmembrane helix</keyword>
<dbReference type="PANTHER" id="PTHR32385:SF15">
    <property type="entry name" value="INOSITOL PHOSPHOCERAMIDE MANNOSYLTRANSFERASE 1"/>
    <property type="match status" value="1"/>
</dbReference>
<dbReference type="Pfam" id="PF04488">
    <property type="entry name" value="Gly_transf_sug"/>
    <property type="match status" value="1"/>
</dbReference>
<comment type="similarity">
    <text evidence="1">Belongs to the glycosyltransferase 32 family.</text>
</comment>
<name>A0A0U1LT15_TALIS</name>
<dbReference type="PANTHER" id="PTHR32385">
    <property type="entry name" value="MANNOSYL PHOSPHORYLINOSITOL CERAMIDE SYNTHASE"/>
    <property type="match status" value="1"/>
</dbReference>
<dbReference type="GO" id="GO:0051999">
    <property type="term" value="P:mannosyl-inositol phosphorylceramide biosynthetic process"/>
    <property type="evidence" value="ECO:0007669"/>
    <property type="project" value="TreeGrafter"/>
</dbReference>
<sequence>MACSWTRLLLFSCTLLFLSQRWWLPLLGLFINLAALPGRWHRSALQSYISHEQDSFDVTFASYGVNQSTAGPQYEDLVPPILHHINLGPNPPREEWLAARAECIQYHRDWKAYLWEDENADEFVAKEFPHLKQMWDSYRYPVERVDALRYMVLQKYGGVVLDFDLACKRSLAPLRRFDFVAPAAHPTGFSVGFMMASPENSFVRSLVDHLAAYNRSWFFLPYVTVMFSTGCHYASTIFTLQNNRTAIRILGGSERNSRLHMLNGFVDTPLFRHLGSSSWHSSDAFLINSLGHPRKEPIIVLVAAASFLTGSLLAICLALRHRKRCNNNPYRKGKFWGGHVEHDGNCLLKEA</sequence>
<dbReference type="AlphaFoldDB" id="A0A0U1LT15"/>
<dbReference type="STRING" id="28573.A0A0U1LT15"/>
<dbReference type="SUPFAM" id="SSF53448">
    <property type="entry name" value="Nucleotide-diphospho-sugar transferases"/>
    <property type="match status" value="1"/>
</dbReference>
<dbReference type="InterPro" id="IPR051706">
    <property type="entry name" value="Glycosyltransferase_domain"/>
</dbReference>
<keyword evidence="4" id="KW-0328">Glycosyltransferase</keyword>
<dbReference type="Proteomes" id="UP000054383">
    <property type="component" value="Unassembled WGS sequence"/>
</dbReference>
<proteinExistence type="inferred from homology"/>
<keyword evidence="5" id="KW-1185">Reference proteome</keyword>
<dbReference type="Gene3D" id="3.90.550.20">
    <property type="match status" value="1"/>
</dbReference>
<feature type="transmembrane region" description="Helical" evidence="3">
    <location>
        <begin position="298"/>
        <end position="319"/>
    </location>
</feature>
<gene>
    <name evidence="4" type="ORF">PISL3812_03265</name>
</gene>
<dbReference type="InterPro" id="IPR007577">
    <property type="entry name" value="GlycoTrfase_DXD_sugar-bd_CS"/>
</dbReference>
<dbReference type="EMBL" id="CVMT01000002">
    <property type="protein sequence ID" value="CRG86262.1"/>
    <property type="molecule type" value="Genomic_DNA"/>
</dbReference>
<keyword evidence="2 4" id="KW-0808">Transferase</keyword>
<dbReference type="OMA" id="MWTSYPF"/>
<protein>
    <submittedName>
        <fullName evidence="4">Inositol phosphoceramide mannosyltransferase 1</fullName>
    </submittedName>
</protein>
<organism evidence="4 5">
    <name type="scientific">Talaromyces islandicus</name>
    <name type="common">Penicillium islandicum</name>
    <dbReference type="NCBI Taxonomy" id="28573"/>
    <lineage>
        <taxon>Eukaryota</taxon>
        <taxon>Fungi</taxon>
        <taxon>Dikarya</taxon>
        <taxon>Ascomycota</taxon>
        <taxon>Pezizomycotina</taxon>
        <taxon>Eurotiomycetes</taxon>
        <taxon>Eurotiomycetidae</taxon>
        <taxon>Eurotiales</taxon>
        <taxon>Trichocomaceae</taxon>
        <taxon>Talaromyces</taxon>
        <taxon>Talaromyces sect. Islandici</taxon>
    </lineage>
</organism>
<dbReference type="GO" id="GO:0016020">
    <property type="term" value="C:membrane"/>
    <property type="evidence" value="ECO:0007669"/>
    <property type="project" value="GOC"/>
</dbReference>
<dbReference type="OrthoDB" id="3647at2759"/>
<evidence type="ECO:0000313" key="5">
    <source>
        <dbReference type="Proteomes" id="UP000054383"/>
    </source>
</evidence>
<dbReference type="GO" id="GO:0000030">
    <property type="term" value="F:mannosyltransferase activity"/>
    <property type="evidence" value="ECO:0007669"/>
    <property type="project" value="TreeGrafter"/>
</dbReference>
<keyword evidence="3" id="KW-0812">Transmembrane</keyword>
<keyword evidence="3" id="KW-0472">Membrane</keyword>
<evidence type="ECO:0000256" key="2">
    <source>
        <dbReference type="ARBA" id="ARBA00022679"/>
    </source>
</evidence>
<evidence type="ECO:0000256" key="1">
    <source>
        <dbReference type="ARBA" id="ARBA00009003"/>
    </source>
</evidence>
<reference evidence="4 5" key="1">
    <citation type="submission" date="2015-04" db="EMBL/GenBank/DDBJ databases">
        <authorList>
            <person name="Syromyatnikov M.Y."/>
            <person name="Popov V.N."/>
        </authorList>
    </citation>
    <scope>NUCLEOTIDE SEQUENCE [LARGE SCALE GENOMIC DNA]</scope>
    <source>
        <strain evidence="4">WF-38-12</strain>
    </source>
</reference>
<dbReference type="InterPro" id="IPR029044">
    <property type="entry name" value="Nucleotide-diphossugar_trans"/>
</dbReference>
<evidence type="ECO:0000256" key="3">
    <source>
        <dbReference type="SAM" id="Phobius"/>
    </source>
</evidence>
<evidence type="ECO:0000313" key="4">
    <source>
        <dbReference type="EMBL" id="CRG86262.1"/>
    </source>
</evidence>